<gene>
    <name evidence="1" type="ORF">SAMN05421785_1049</name>
</gene>
<accession>A0A1N7N5U8</accession>
<dbReference type="AlphaFoldDB" id="A0A1N7N5U8"/>
<dbReference type="RefSeq" id="WP_076392015.1">
    <property type="nucleotide sequence ID" value="NZ_FTOV01000004.1"/>
</dbReference>
<organism evidence="1 2">
    <name type="scientific">Chryseobacterium gambrini</name>
    <dbReference type="NCBI Taxonomy" id="373672"/>
    <lineage>
        <taxon>Bacteria</taxon>
        <taxon>Pseudomonadati</taxon>
        <taxon>Bacteroidota</taxon>
        <taxon>Flavobacteriia</taxon>
        <taxon>Flavobacteriales</taxon>
        <taxon>Weeksellaceae</taxon>
        <taxon>Chryseobacterium group</taxon>
        <taxon>Chryseobacterium</taxon>
    </lineage>
</organism>
<dbReference type="Proteomes" id="UP000185781">
    <property type="component" value="Unassembled WGS sequence"/>
</dbReference>
<dbReference type="EMBL" id="FTOV01000004">
    <property type="protein sequence ID" value="SIS93726.1"/>
    <property type="molecule type" value="Genomic_DNA"/>
</dbReference>
<sequence length="297" mass="34549">MRNIFSFILLLSFFVAFGQKEDSLALNKIIKIEDSLLSKIIYETDTVSLNSKSIIQIQNEILLRYNQFVLDYPNSEYLFAAFLGKASKEQGLHQYNDAKKSYLFCLKLIEDQKIGKEHDNQSLNSYLNQIYQSLADIELENNNFTEVIKFLDKANEHPFKSFCGNANAMEHILIAEKYSKSYIGLKENEKALDILIPLLIENGLADNSEIIKQAYDLLLKNNTKEDLKIKFEKAFKNLISEKKMNGTYKYTVYSIKFLDRNVTLPYWKLYDATTEKDREKIVKSILKNSKFYALLIN</sequence>
<evidence type="ECO:0000313" key="2">
    <source>
        <dbReference type="Proteomes" id="UP000185781"/>
    </source>
</evidence>
<protein>
    <recommendedName>
        <fullName evidence="3">Tetratricopeptide repeat-containing protein</fullName>
    </recommendedName>
</protein>
<evidence type="ECO:0008006" key="3">
    <source>
        <dbReference type="Google" id="ProtNLM"/>
    </source>
</evidence>
<evidence type="ECO:0000313" key="1">
    <source>
        <dbReference type="EMBL" id="SIS93726.1"/>
    </source>
</evidence>
<proteinExistence type="predicted"/>
<name>A0A1N7N5U8_9FLAO</name>
<dbReference type="OrthoDB" id="667219at2"/>
<reference evidence="1 2" key="1">
    <citation type="submission" date="2017-01" db="EMBL/GenBank/DDBJ databases">
        <authorList>
            <person name="Mah S.A."/>
            <person name="Swanson W.J."/>
            <person name="Moy G.W."/>
            <person name="Vacquier V.D."/>
        </authorList>
    </citation>
    <scope>NUCLEOTIDE SEQUENCE [LARGE SCALE GENOMIC DNA]</scope>
    <source>
        <strain evidence="1 2">DSM 18014</strain>
    </source>
</reference>